<comment type="caution">
    <text evidence="2">The sequence shown here is derived from an EMBL/GenBank/DDBJ whole genome shotgun (WGS) entry which is preliminary data.</text>
</comment>
<dbReference type="InterPro" id="IPR025354">
    <property type="entry name" value="DUF4258"/>
</dbReference>
<name>A0A1Y5F959_9BACT</name>
<evidence type="ECO:0000256" key="1">
    <source>
        <dbReference type="SAM" id="MobiDB-lite"/>
    </source>
</evidence>
<feature type="compositionally biased region" description="Acidic residues" evidence="1">
    <location>
        <begin position="62"/>
        <end position="71"/>
    </location>
</feature>
<dbReference type="Proteomes" id="UP000196531">
    <property type="component" value="Unassembled WGS sequence"/>
</dbReference>
<sequence>MRIMVKISKHDNLLDTINKAITSGNYIYTGHAEQRLQQREITRQEVKQILSTGHHEKRKDTFDEEYNEWNY</sequence>
<feature type="region of interest" description="Disordered" evidence="1">
    <location>
        <begin position="52"/>
        <end position="71"/>
    </location>
</feature>
<reference evidence="3" key="1">
    <citation type="journal article" date="2017" name="Proc. Natl. Acad. Sci. U.S.A.">
        <title>Simulation of Deepwater Horizon oil plume reveals substrate specialization within a complex community of hydrocarbon-degraders.</title>
        <authorList>
            <person name="Hu P."/>
            <person name="Dubinsky E.A."/>
            <person name="Probst A.J."/>
            <person name="Wang J."/>
            <person name="Sieber C.M.K."/>
            <person name="Tom L.M."/>
            <person name="Gardinali P."/>
            <person name="Banfield J.F."/>
            <person name="Atlas R.M."/>
            <person name="Andersen G.L."/>
        </authorList>
    </citation>
    <scope>NUCLEOTIDE SEQUENCE [LARGE SCALE GENOMIC DNA]</scope>
</reference>
<evidence type="ECO:0000313" key="2">
    <source>
        <dbReference type="EMBL" id="OUR94188.1"/>
    </source>
</evidence>
<dbReference type="EMBL" id="MAAO01000011">
    <property type="protein sequence ID" value="OUR94188.1"/>
    <property type="molecule type" value="Genomic_DNA"/>
</dbReference>
<organism evidence="2 3">
    <name type="scientific">Halobacteriovorax marinus</name>
    <dbReference type="NCBI Taxonomy" id="97084"/>
    <lineage>
        <taxon>Bacteria</taxon>
        <taxon>Pseudomonadati</taxon>
        <taxon>Bdellovibrionota</taxon>
        <taxon>Bacteriovoracia</taxon>
        <taxon>Bacteriovoracales</taxon>
        <taxon>Halobacteriovoraceae</taxon>
        <taxon>Halobacteriovorax</taxon>
    </lineage>
</organism>
<dbReference type="AlphaFoldDB" id="A0A1Y5F959"/>
<accession>A0A1Y5F959</accession>
<gene>
    <name evidence="2" type="ORF">A9Q84_17960</name>
</gene>
<evidence type="ECO:0000313" key="3">
    <source>
        <dbReference type="Proteomes" id="UP000196531"/>
    </source>
</evidence>
<dbReference type="Pfam" id="PF14076">
    <property type="entry name" value="DUF4258"/>
    <property type="match status" value="1"/>
</dbReference>
<protein>
    <submittedName>
        <fullName evidence="2">Uncharacterized protein</fullName>
    </submittedName>
</protein>
<proteinExistence type="predicted"/>